<protein>
    <recommendedName>
        <fullName evidence="3">HotDog domain-containing protein</fullName>
    </recommendedName>
</protein>
<gene>
    <name evidence="1" type="ORF">BDV28DRAFT_67639</name>
</gene>
<dbReference type="GO" id="GO:0005739">
    <property type="term" value="C:mitochondrion"/>
    <property type="evidence" value="ECO:0007669"/>
    <property type="project" value="TreeGrafter"/>
</dbReference>
<accession>A0A5N6YUI8</accession>
<evidence type="ECO:0000313" key="2">
    <source>
        <dbReference type="Proteomes" id="UP000327118"/>
    </source>
</evidence>
<evidence type="ECO:0000313" key="1">
    <source>
        <dbReference type="EMBL" id="KAE8349152.1"/>
    </source>
</evidence>
<sequence>MSLSPVVQWFNRSNQIRSRGYSASIRRFSIYQQCRQSVADPSISTIAASLLSRFQSLGPQTRSQVLDGNQLQLLSLTLNRSSLYPNSPSLGGRSNTSTTSLPVGTALPPGYHLVYFTPAFLENDLGADGTDVSYNPEAPFTQRMWAGGEVYWPRAAGGNPNPLRVGQEVQETTQVLSVEPKIIRKTGEQMIVVRVGKEFRNEHGLAVVDRRSWIFREALAVQSVSSRASDLAPVPTAPAFASTFSTARTHTRTLRQTAVTLFRFSALTFNPHKIHYSTPWAQQMEGHRDIVVHGPLNLIAILDLWRDTRPTEGIDPAMLLPESIKYRATSPLYAEDEYQIVLDEEDGNGTGQIQILAPSGKVAMKAEVRSAM</sequence>
<dbReference type="InterPro" id="IPR052741">
    <property type="entry name" value="Mitochondrial_HTD2"/>
</dbReference>
<organism evidence="1 2">
    <name type="scientific">Aspergillus coremiiformis</name>
    <dbReference type="NCBI Taxonomy" id="138285"/>
    <lineage>
        <taxon>Eukaryota</taxon>
        <taxon>Fungi</taxon>
        <taxon>Dikarya</taxon>
        <taxon>Ascomycota</taxon>
        <taxon>Pezizomycotina</taxon>
        <taxon>Eurotiomycetes</taxon>
        <taxon>Eurotiomycetidae</taxon>
        <taxon>Eurotiales</taxon>
        <taxon>Aspergillaceae</taxon>
        <taxon>Aspergillus</taxon>
        <taxon>Aspergillus subgen. Circumdati</taxon>
    </lineage>
</organism>
<dbReference type="EMBL" id="ML739340">
    <property type="protein sequence ID" value="KAE8349152.1"/>
    <property type="molecule type" value="Genomic_DNA"/>
</dbReference>
<dbReference type="FunFam" id="3.10.129.10:FF:000103">
    <property type="entry name" value="WGS project CABT00000000 data, contig 2.1"/>
    <property type="match status" value="1"/>
</dbReference>
<dbReference type="PANTHER" id="PTHR28152:SF2">
    <property type="entry name" value="N-TERMINAL OF MAOC-LIKE DEHYDRATASE DOMAIN-CONTAINING PROTEIN"/>
    <property type="match status" value="1"/>
</dbReference>
<dbReference type="Gene3D" id="3.10.129.10">
    <property type="entry name" value="Hotdog Thioesterase"/>
    <property type="match status" value="1"/>
</dbReference>
<dbReference type="SUPFAM" id="SSF54637">
    <property type="entry name" value="Thioesterase/thiol ester dehydrase-isomerase"/>
    <property type="match status" value="1"/>
</dbReference>
<proteinExistence type="predicted"/>
<dbReference type="GO" id="GO:0019171">
    <property type="term" value="F:(3R)-hydroxyacyl-[acyl-carrier-protein] dehydratase activity"/>
    <property type="evidence" value="ECO:0007669"/>
    <property type="project" value="TreeGrafter"/>
</dbReference>
<dbReference type="AlphaFoldDB" id="A0A5N6YUI8"/>
<dbReference type="PANTHER" id="PTHR28152">
    <property type="entry name" value="HYDROXYACYL-THIOESTER DEHYDRATASE TYPE 2, MITOCHONDRIAL"/>
    <property type="match status" value="1"/>
</dbReference>
<dbReference type="OrthoDB" id="3257538at2759"/>
<evidence type="ECO:0008006" key="3">
    <source>
        <dbReference type="Google" id="ProtNLM"/>
    </source>
</evidence>
<keyword evidence="2" id="KW-1185">Reference proteome</keyword>
<dbReference type="Proteomes" id="UP000327118">
    <property type="component" value="Unassembled WGS sequence"/>
</dbReference>
<name>A0A5N6YUI8_9EURO</name>
<reference evidence="2" key="1">
    <citation type="submission" date="2019-04" db="EMBL/GenBank/DDBJ databases">
        <title>Friends and foes A comparative genomics studyof 23 Aspergillus species from section Flavi.</title>
        <authorList>
            <consortium name="DOE Joint Genome Institute"/>
            <person name="Kjaerbolling I."/>
            <person name="Vesth T."/>
            <person name="Frisvad J.C."/>
            <person name="Nybo J.L."/>
            <person name="Theobald S."/>
            <person name="Kildgaard S."/>
            <person name="Isbrandt T."/>
            <person name="Kuo A."/>
            <person name="Sato A."/>
            <person name="Lyhne E.K."/>
            <person name="Kogle M.E."/>
            <person name="Wiebenga A."/>
            <person name="Kun R.S."/>
            <person name="Lubbers R.J."/>
            <person name="Makela M.R."/>
            <person name="Barry K."/>
            <person name="Chovatia M."/>
            <person name="Clum A."/>
            <person name="Daum C."/>
            <person name="Haridas S."/>
            <person name="He G."/>
            <person name="LaButti K."/>
            <person name="Lipzen A."/>
            <person name="Mondo S."/>
            <person name="Riley R."/>
            <person name="Salamov A."/>
            <person name="Simmons B.A."/>
            <person name="Magnuson J.K."/>
            <person name="Henrissat B."/>
            <person name="Mortensen U.H."/>
            <person name="Larsen T.O."/>
            <person name="Devries R.P."/>
            <person name="Grigoriev I.V."/>
            <person name="Machida M."/>
            <person name="Baker S.E."/>
            <person name="Andersen M.R."/>
        </authorList>
    </citation>
    <scope>NUCLEOTIDE SEQUENCE [LARGE SCALE GENOMIC DNA]</scope>
    <source>
        <strain evidence="2">CBS 553.77</strain>
    </source>
</reference>
<dbReference type="InterPro" id="IPR029069">
    <property type="entry name" value="HotDog_dom_sf"/>
</dbReference>